<organism evidence="2 3">
    <name type="scientific">Pristionchus mayeri</name>
    <dbReference type="NCBI Taxonomy" id="1317129"/>
    <lineage>
        <taxon>Eukaryota</taxon>
        <taxon>Metazoa</taxon>
        <taxon>Ecdysozoa</taxon>
        <taxon>Nematoda</taxon>
        <taxon>Chromadorea</taxon>
        <taxon>Rhabditida</taxon>
        <taxon>Rhabditina</taxon>
        <taxon>Diplogasteromorpha</taxon>
        <taxon>Diplogasteroidea</taxon>
        <taxon>Neodiplogasteridae</taxon>
        <taxon>Pristionchus</taxon>
    </lineage>
</organism>
<proteinExistence type="predicted"/>
<keyword evidence="1" id="KW-1133">Transmembrane helix</keyword>
<comment type="caution">
    <text evidence="2">The sequence shown here is derived from an EMBL/GenBank/DDBJ whole genome shotgun (WGS) entry which is preliminary data.</text>
</comment>
<reference evidence="3" key="1">
    <citation type="submission" date="2022-10" db="EMBL/GenBank/DDBJ databases">
        <title>Genome assembly of Pristionchus species.</title>
        <authorList>
            <person name="Yoshida K."/>
            <person name="Sommer R.J."/>
        </authorList>
    </citation>
    <scope>NUCLEOTIDE SEQUENCE [LARGE SCALE GENOMIC DNA]</scope>
    <source>
        <strain evidence="3">RS5460</strain>
    </source>
</reference>
<dbReference type="AlphaFoldDB" id="A0AAN5CXE9"/>
<feature type="transmembrane region" description="Helical" evidence="1">
    <location>
        <begin position="12"/>
        <end position="33"/>
    </location>
</feature>
<accession>A0AAN5CXE9</accession>
<dbReference type="EMBL" id="BTRK01000005">
    <property type="protein sequence ID" value="GMR52220.1"/>
    <property type="molecule type" value="Genomic_DNA"/>
</dbReference>
<evidence type="ECO:0000256" key="1">
    <source>
        <dbReference type="SAM" id="Phobius"/>
    </source>
</evidence>
<evidence type="ECO:0000313" key="3">
    <source>
        <dbReference type="Proteomes" id="UP001328107"/>
    </source>
</evidence>
<sequence length="119" mass="13162">HCSRSLSQSYALIALLLVHYLIRLVDITLSAVVHRTRVQLEVVVVLGDLFQRDTHLHSQFGERGTIVRQQLPARIHHGEPVISAIIRSIHSTTALESIENLGGGPVRVGITAQCDDLEE</sequence>
<name>A0AAN5CXE9_9BILA</name>
<keyword evidence="3" id="KW-1185">Reference proteome</keyword>
<dbReference type="Proteomes" id="UP001328107">
    <property type="component" value="Unassembled WGS sequence"/>
</dbReference>
<feature type="non-terminal residue" evidence="2">
    <location>
        <position position="119"/>
    </location>
</feature>
<protein>
    <submittedName>
        <fullName evidence="2">Uncharacterized protein</fullName>
    </submittedName>
</protein>
<gene>
    <name evidence="2" type="ORF">PMAYCL1PPCAC_22415</name>
</gene>
<keyword evidence="1" id="KW-0472">Membrane</keyword>
<feature type="non-terminal residue" evidence="2">
    <location>
        <position position="1"/>
    </location>
</feature>
<evidence type="ECO:0000313" key="2">
    <source>
        <dbReference type="EMBL" id="GMR52220.1"/>
    </source>
</evidence>
<keyword evidence="1" id="KW-0812">Transmembrane</keyword>